<feature type="region of interest" description="Disordered" evidence="1">
    <location>
        <begin position="9"/>
        <end position="50"/>
    </location>
</feature>
<name>A0A067FPH6_CITSI</name>
<accession>A0A067FPH6</accession>
<feature type="compositionally biased region" description="Polar residues" evidence="1">
    <location>
        <begin position="19"/>
        <end position="28"/>
    </location>
</feature>
<dbReference type="Proteomes" id="UP000027120">
    <property type="component" value="Unassembled WGS sequence"/>
</dbReference>
<proteinExistence type="predicted"/>
<dbReference type="EMBL" id="KK784904">
    <property type="protein sequence ID" value="KDO65086.1"/>
    <property type="molecule type" value="Genomic_DNA"/>
</dbReference>
<feature type="non-terminal residue" evidence="2">
    <location>
        <position position="50"/>
    </location>
</feature>
<reference evidence="2 3" key="1">
    <citation type="submission" date="2014-04" db="EMBL/GenBank/DDBJ databases">
        <authorList>
            <consortium name="International Citrus Genome Consortium"/>
            <person name="Gmitter F."/>
            <person name="Chen C."/>
            <person name="Farmerie W."/>
            <person name="Harkins T."/>
            <person name="Desany B."/>
            <person name="Mohiuddin M."/>
            <person name="Kodira C."/>
            <person name="Borodovsky M."/>
            <person name="Lomsadze A."/>
            <person name="Burns P."/>
            <person name="Jenkins J."/>
            <person name="Prochnik S."/>
            <person name="Shu S."/>
            <person name="Chapman J."/>
            <person name="Pitluck S."/>
            <person name="Schmutz J."/>
            <person name="Rokhsar D."/>
        </authorList>
    </citation>
    <scope>NUCLEOTIDE SEQUENCE</scope>
</reference>
<organism evidence="2 3">
    <name type="scientific">Citrus sinensis</name>
    <name type="common">Sweet orange</name>
    <name type="synonym">Citrus aurantium var. sinensis</name>
    <dbReference type="NCBI Taxonomy" id="2711"/>
    <lineage>
        <taxon>Eukaryota</taxon>
        <taxon>Viridiplantae</taxon>
        <taxon>Streptophyta</taxon>
        <taxon>Embryophyta</taxon>
        <taxon>Tracheophyta</taxon>
        <taxon>Spermatophyta</taxon>
        <taxon>Magnoliopsida</taxon>
        <taxon>eudicotyledons</taxon>
        <taxon>Gunneridae</taxon>
        <taxon>Pentapetalae</taxon>
        <taxon>rosids</taxon>
        <taxon>malvids</taxon>
        <taxon>Sapindales</taxon>
        <taxon>Rutaceae</taxon>
        <taxon>Aurantioideae</taxon>
        <taxon>Citrus</taxon>
    </lineage>
</organism>
<gene>
    <name evidence="2" type="ORF">CISIN_1g0171061mg</name>
</gene>
<sequence>MLTCIACSKNQHQHQHQQLSNGGSLRQQLQEEDDVGTPRTKQAIKTLTAQ</sequence>
<evidence type="ECO:0000313" key="2">
    <source>
        <dbReference type="EMBL" id="KDO65086.1"/>
    </source>
</evidence>
<keyword evidence="3" id="KW-1185">Reference proteome</keyword>
<dbReference type="AlphaFoldDB" id="A0A067FPH6"/>
<feature type="compositionally biased region" description="Polar residues" evidence="1">
    <location>
        <begin position="39"/>
        <end position="50"/>
    </location>
</feature>
<protein>
    <submittedName>
        <fullName evidence="2">Uncharacterized protein</fullName>
    </submittedName>
</protein>
<evidence type="ECO:0000256" key="1">
    <source>
        <dbReference type="SAM" id="MobiDB-lite"/>
    </source>
</evidence>
<evidence type="ECO:0000313" key="3">
    <source>
        <dbReference type="Proteomes" id="UP000027120"/>
    </source>
</evidence>